<dbReference type="Gene3D" id="1.25.40.10">
    <property type="entry name" value="Tetratricopeptide repeat domain"/>
    <property type="match status" value="1"/>
</dbReference>
<comment type="caution">
    <text evidence="5">The sequence shown here is derived from an EMBL/GenBank/DDBJ whole genome shotgun (WGS) entry which is preliminary data.</text>
</comment>
<dbReference type="SUPFAM" id="SSF48452">
    <property type="entry name" value="TPR-like"/>
    <property type="match status" value="1"/>
</dbReference>
<dbReference type="AlphaFoldDB" id="A0A5C6TZZ1"/>
<dbReference type="EMBL" id="VOPW01000001">
    <property type="protein sequence ID" value="TXC65128.1"/>
    <property type="molecule type" value="Genomic_DNA"/>
</dbReference>
<keyword evidence="6" id="KW-1185">Reference proteome</keyword>
<evidence type="ECO:0000256" key="3">
    <source>
        <dbReference type="PROSITE-ProRule" id="PRU00339"/>
    </source>
</evidence>
<keyword evidence="2 3" id="KW-0802">TPR repeat</keyword>
<dbReference type="InterPro" id="IPR051685">
    <property type="entry name" value="Ycf3/AcsC/BcsC/TPR_MFPF"/>
</dbReference>
<dbReference type="InterPro" id="IPR011990">
    <property type="entry name" value="TPR-like_helical_dom_sf"/>
</dbReference>
<gene>
    <name evidence="5" type="ORF">FSC37_00165</name>
</gene>
<proteinExistence type="predicted"/>
<dbReference type="InterPro" id="IPR019734">
    <property type="entry name" value="TPR_rpt"/>
</dbReference>
<feature type="repeat" description="TPR" evidence="3">
    <location>
        <begin position="107"/>
        <end position="140"/>
    </location>
</feature>
<evidence type="ECO:0000313" key="6">
    <source>
        <dbReference type="Proteomes" id="UP000321832"/>
    </source>
</evidence>
<dbReference type="PROSITE" id="PS50005">
    <property type="entry name" value="TPR"/>
    <property type="match status" value="2"/>
</dbReference>
<evidence type="ECO:0000256" key="4">
    <source>
        <dbReference type="SAM" id="SignalP"/>
    </source>
</evidence>
<sequence>MRFVDLSRAAVASLALLALSGCSTLSDGVKAVQDAVVTPVAKAIAPAASASAPAAGASAAPAPAPKAPVPAAAQRAFDDALRAMRAGRSEDAERGFKALTQSHPDLGGPHANLGILYRQAGKFDESIASLERATKASPDQPVFFNQLGISYRHAGRFEKARAAYERALELDANYAAAQLNLGILFDLYLRDNARALEAYERYAQLSGGKDAAVAKWVTDLKNRKPGGNAAAKKEQS</sequence>
<keyword evidence="4" id="KW-0732">Signal</keyword>
<dbReference type="PROSITE" id="PS51257">
    <property type="entry name" value="PROKAR_LIPOPROTEIN"/>
    <property type="match status" value="1"/>
</dbReference>
<dbReference type="SMART" id="SM00028">
    <property type="entry name" value="TPR"/>
    <property type="match status" value="2"/>
</dbReference>
<dbReference type="Proteomes" id="UP000321832">
    <property type="component" value="Unassembled WGS sequence"/>
</dbReference>
<evidence type="ECO:0000256" key="2">
    <source>
        <dbReference type="ARBA" id="ARBA00022803"/>
    </source>
</evidence>
<feature type="repeat" description="TPR" evidence="3">
    <location>
        <begin position="141"/>
        <end position="174"/>
    </location>
</feature>
<reference evidence="5 6" key="1">
    <citation type="submission" date="2019-08" db="EMBL/GenBank/DDBJ databases">
        <authorList>
            <person name="Khan S.A."/>
            <person name="Jeon C.O."/>
            <person name="Jeong S.E."/>
        </authorList>
    </citation>
    <scope>NUCLEOTIDE SEQUENCE [LARGE SCALE GENOMIC DNA]</scope>
    <source>
        <strain evidence="6">IMCC1728</strain>
    </source>
</reference>
<feature type="chain" id="PRO_5022861240" evidence="4">
    <location>
        <begin position="26"/>
        <end position="236"/>
    </location>
</feature>
<accession>A0A5C6TZZ1</accession>
<dbReference type="Pfam" id="PF13432">
    <property type="entry name" value="TPR_16"/>
    <property type="match status" value="1"/>
</dbReference>
<feature type="signal peptide" evidence="4">
    <location>
        <begin position="1"/>
        <end position="25"/>
    </location>
</feature>
<evidence type="ECO:0000256" key="1">
    <source>
        <dbReference type="ARBA" id="ARBA00022737"/>
    </source>
</evidence>
<dbReference type="PANTHER" id="PTHR44943:SF8">
    <property type="entry name" value="TPR REPEAT-CONTAINING PROTEIN MJ0263"/>
    <property type="match status" value="1"/>
</dbReference>
<evidence type="ECO:0000313" key="5">
    <source>
        <dbReference type="EMBL" id="TXC65128.1"/>
    </source>
</evidence>
<name>A0A5C6TZZ1_9BURK</name>
<keyword evidence="1" id="KW-0677">Repeat</keyword>
<organism evidence="5 6">
    <name type="scientific">Piscinibacter aquaticus</name>
    <dbReference type="NCBI Taxonomy" id="392597"/>
    <lineage>
        <taxon>Bacteria</taxon>
        <taxon>Pseudomonadati</taxon>
        <taxon>Pseudomonadota</taxon>
        <taxon>Betaproteobacteria</taxon>
        <taxon>Burkholderiales</taxon>
        <taxon>Sphaerotilaceae</taxon>
        <taxon>Piscinibacter</taxon>
    </lineage>
</organism>
<dbReference type="PANTHER" id="PTHR44943">
    <property type="entry name" value="CELLULOSE SYNTHASE OPERON PROTEIN C"/>
    <property type="match status" value="1"/>
</dbReference>
<protein>
    <submittedName>
        <fullName evidence="5">Tetratricopeptide repeat protein</fullName>
    </submittedName>
</protein>